<evidence type="ECO:0000313" key="3">
    <source>
        <dbReference type="Proteomes" id="UP000479710"/>
    </source>
</evidence>
<reference evidence="2 3" key="1">
    <citation type="submission" date="2019-11" db="EMBL/GenBank/DDBJ databases">
        <title>Whole genome sequence of Oryza granulata.</title>
        <authorList>
            <person name="Li W."/>
        </authorList>
    </citation>
    <scope>NUCLEOTIDE SEQUENCE [LARGE SCALE GENOMIC DNA]</scope>
    <source>
        <strain evidence="3">cv. Menghai</strain>
        <tissue evidence="2">Leaf</tissue>
    </source>
</reference>
<keyword evidence="3" id="KW-1185">Reference proteome</keyword>
<evidence type="ECO:0000256" key="1">
    <source>
        <dbReference type="SAM" id="MobiDB-lite"/>
    </source>
</evidence>
<feature type="region of interest" description="Disordered" evidence="1">
    <location>
        <begin position="1"/>
        <end position="132"/>
    </location>
</feature>
<feature type="compositionally biased region" description="Basic and acidic residues" evidence="1">
    <location>
        <begin position="15"/>
        <end position="45"/>
    </location>
</feature>
<evidence type="ECO:0000313" key="2">
    <source>
        <dbReference type="EMBL" id="KAF0899651.1"/>
    </source>
</evidence>
<name>A0A6G1CHW6_9ORYZ</name>
<feature type="compositionally biased region" description="Polar residues" evidence="1">
    <location>
        <begin position="57"/>
        <end position="66"/>
    </location>
</feature>
<dbReference type="EMBL" id="SPHZ02000009">
    <property type="protein sequence ID" value="KAF0899651.1"/>
    <property type="molecule type" value="Genomic_DNA"/>
</dbReference>
<gene>
    <name evidence="2" type="ORF">E2562_021350</name>
</gene>
<evidence type="ECO:0008006" key="4">
    <source>
        <dbReference type="Google" id="ProtNLM"/>
    </source>
</evidence>
<organism evidence="2 3">
    <name type="scientific">Oryza meyeriana var. granulata</name>
    <dbReference type="NCBI Taxonomy" id="110450"/>
    <lineage>
        <taxon>Eukaryota</taxon>
        <taxon>Viridiplantae</taxon>
        <taxon>Streptophyta</taxon>
        <taxon>Embryophyta</taxon>
        <taxon>Tracheophyta</taxon>
        <taxon>Spermatophyta</taxon>
        <taxon>Magnoliopsida</taxon>
        <taxon>Liliopsida</taxon>
        <taxon>Poales</taxon>
        <taxon>Poaceae</taxon>
        <taxon>BOP clade</taxon>
        <taxon>Oryzoideae</taxon>
        <taxon>Oryzeae</taxon>
        <taxon>Oryzinae</taxon>
        <taxon>Oryza</taxon>
        <taxon>Oryza meyeriana</taxon>
    </lineage>
</organism>
<sequence length="132" mass="14309">MATSAARRYRRRHHGGVDGRPETAGKRQEPEERRGEAGLRFEVDGGRSGAHRRWGSKVTTPATSSKRWGGVDAGDDKAEWGTARRPAEKMEATGQPFLMLTGDGRRRRPRLGSIASTAALGTPVGDGGDWAR</sequence>
<dbReference type="AlphaFoldDB" id="A0A6G1CHW6"/>
<protein>
    <recommendedName>
        <fullName evidence="4">DUF834 domain-containing protein</fullName>
    </recommendedName>
</protein>
<dbReference type="Proteomes" id="UP000479710">
    <property type="component" value="Unassembled WGS sequence"/>
</dbReference>
<accession>A0A6G1CHW6</accession>
<comment type="caution">
    <text evidence="2">The sequence shown here is derived from an EMBL/GenBank/DDBJ whole genome shotgun (WGS) entry which is preliminary data.</text>
</comment>
<proteinExistence type="predicted"/>